<organism evidence="3 4">
    <name type="scientific">Silvibacterium dinghuense</name>
    <dbReference type="NCBI Taxonomy" id="1560006"/>
    <lineage>
        <taxon>Bacteria</taxon>
        <taxon>Pseudomonadati</taxon>
        <taxon>Acidobacteriota</taxon>
        <taxon>Terriglobia</taxon>
        <taxon>Terriglobales</taxon>
        <taxon>Acidobacteriaceae</taxon>
        <taxon>Silvibacterium</taxon>
    </lineage>
</organism>
<evidence type="ECO:0000313" key="4">
    <source>
        <dbReference type="Proteomes" id="UP000290253"/>
    </source>
</evidence>
<keyword evidence="4" id="KW-1185">Reference proteome</keyword>
<evidence type="ECO:0000256" key="1">
    <source>
        <dbReference type="SAM" id="MobiDB-lite"/>
    </source>
</evidence>
<gene>
    <name evidence="3" type="ORF">ESZ00_11350</name>
</gene>
<dbReference type="OrthoDB" id="113819at2"/>
<feature type="chain" id="PRO_5020422544" evidence="2">
    <location>
        <begin position="21"/>
        <end position="256"/>
    </location>
</feature>
<accession>A0A4Q1SDA0</accession>
<evidence type="ECO:0000313" key="3">
    <source>
        <dbReference type="EMBL" id="RXS95194.1"/>
    </source>
</evidence>
<sequence>MNIKLLAAFLLTSTCCLAQSAPAAPVLDAPITLPIIFTSNVAAHGSHAGEGFQARTTQSVTLAGGQVLPKGARITGHVDTATPFVFDNTPYARQKTSVLSIRFDSVEVNHQAVPLNITVRAIADPVTSIEAQTPINHDIDPSGTTTQIGGDQRYPWNAPVTNEDGDIVAYSRHGGVYAHLIASGRCDASTTEVSVGIYSASACGLYGFPQTTAEEMGSPSHPSVLTLASTHDSPRIWKGSTALLEVIAPQSSVASR</sequence>
<feature type="signal peptide" evidence="2">
    <location>
        <begin position="1"/>
        <end position="20"/>
    </location>
</feature>
<dbReference type="AlphaFoldDB" id="A0A4Q1SDA0"/>
<name>A0A4Q1SDA0_9BACT</name>
<feature type="region of interest" description="Disordered" evidence="1">
    <location>
        <begin position="134"/>
        <end position="156"/>
    </location>
</feature>
<proteinExistence type="predicted"/>
<evidence type="ECO:0000256" key="2">
    <source>
        <dbReference type="SAM" id="SignalP"/>
    </source>
</evidence>
<dbReference type="Proteomes" id="UP000290253">
    <property type="component" value="Unassembled WGS sequence"/>
</dbReference>
<keyword evidence="2" id="KW-0732">Signal</keyword>
<reference evidence="3 4" key="1">
    <citation type="journal article" date="2016" name="Int. J. Syst. Evol. Microbiol.">
        <title>Acidipila dinghuensis sp. nov., an acidobacterium isolated from forest soil.</title>
        <authorList>
            <person name="Jiang Y.W."/>
            <person name="Wang J."/>
            <person name="Chen M.H."/>
            <person name="Lv Y.Y."/>
            <person name="Qiu L.H."/>
        </authorList>
    </citation>
    <scope>NUCLEOTIDE SEQUENCE [LARGE SCALE GENOMIC DNA]</scope>
    <source>
        <strain evidence="3 4">DHOF10</strain>
    </source>
</reference>
<protein>
    <submittedName>
        <fullName evidence="3">Uncharacterized protein</fullName>
    </submittedName>
</protein>
<dbReference type="RefSeq" id="WP_129208366.1">
    <property type="nucleotide sequence ID" value="NZ_BMGU01000003.1"/>
</dbReference>
<comment type="caution">
    <text evidence="3">The sequence shown here is derived from an EMBL/GenBank/DDBJ whole genome shotgun (WGS) entry which is preliminary data.</text>
</comment>
<dbReference type="EMBL" id="SDMK01000002">
    <property type="protein sequence ID" value="RXS95194.1"/>
    <property type="molecule type" value="Genomic_DNA"/>
</dbReference>